<proteinExistence type="predicted"/>
<accession>A0A1F5RGC9</accession>
<dbReference type="InterPro" id="IPR025202">
    <property type="entry name" value="PLD-like_dom"/>
</dbReference>
<reference evidence="2 3" key="1">
    <citation type="journal article" date="2016" name="Nat. Commun.">
        <title>Thousands of microbial genomes shed light on interconnected biogeochemical processes in an aquifer system.</title>
        <authorList>
            <person name="Anantharaman K."/>
            <person name="Brown C.T."/>
            <person name="Hug L.A."/>
            <person name="Sharon I."/>
            <person name="Castelle C.J."/>
            <person name="Probst A.J."/>
            <person name="Thomas B.C."/>
            <person name="Singh A."/>
            <person name="Wilkins M.J."/>
            <person name="Karaoz U."/>
            <person name="Brodie E.L."/>
            <person name="Williams K.H."/>
            <person name="Hubbard S.S."/>
            <person name="Banfield J.F."/>
        </authorList>
    </citation>
    <scope>NUCLEOTIDE SEQUENCE [LARGE SCALE GENOMIC DNA]</scope>
</reference>
<dbReference type="Proteomes" id="UP000177230">
    <property type="component" value="Unassembled WGS sequence"/>
</dbReference>
<organism evidence="2 3">
    <name type="scientific">Candidatus Edwardsbacteria bacterium GWF2_54_11</name>
    <dbReference type="NCBI Taxonomy" id="1817851"/>
    <lineage>
        <taxon>Bacteria</taxon>
        <taxon>Candidatus Edwardsiibacteriota</taxon>
    </lineage>
</organism>
<dbReference type="AlphaFoldDB" id="A0A1F5RGC9"/>
<name>A0A1F5RGC9_9BACT</name>
<comment type="caution">
    <text evidence="2">The sequence shown here is derived from an EMBL/GenBank/DDBJ whole genome shotgun (WGS) entry which is preliminary data.</text>
</comment>
<evidence type="ECO:0000313" key="2">
    <source>
        <dbReference type="EMBL" id="OGF13557.1"/>
    </source>
</evidence>
<evidence type="ECO:0000259" key="1">
    <source>
        <dbReference type="Pfam" id="PF13091"/>
    </source>
</evidence>
<dbReference type="Gene3D" id="3.30.870.10">
    <property type="entry name" value="Endonuclease Chain A"/>
    <property type="match status" value="1"/>
</dbReference>
<dbReference type="SUPFAM" id="SSF56024">
    <property type="entry name" value="Phospholipase D/nuclease"/>
    <property type="match status" value="1"/>
</dbReference>
<dbReference type="Pfam" id="PF13091">
    <property type="entry name" value="PLDc_2"/>
    <property type="match status" value="1"/>
</dbReference>
<protein>
    <recommendedName>
        <fullName evidence="1">Phospholipase D-like domain-containing protein</fullName>
    </recommendedName>
</protein>
<gene>
    <name evidence="2" type="ORF">A2024_07170</name>
</gene>
<sequence>MRFLTTKQISGEIEGILRSANEFIMLVSPYLSVSDMYIERLVEAGKKNIKIDLVFGKKKDISTSEEEKLTAIKNLNVHYLEMLHAKCYLNEKDAVITSMNLYEYSEKNREMGIYISKEENSKLYSEVLNEALSIKQNAVRHYLNGANSVKENHAVYNNGRQGYCIRCHASIDFDPTRPFCSFCYRTWAEFSNINFQENFCHVCGREANTSMKKTMCGSCFRTF</sequence>
<dbReference type="EMBL" id="MFFM01000015">
    <property type="protein sequence ID" value="OGF13557.1"/>
    <property type="molecule type" value="Genomic_DNA"/>
</dbReference>
<evidence type="ECO:0000313" key="3">
    <source>
        <dbReference type="Proteomes" id="UP000177230"/>
    </source>
</evidence>
<feature type="domain" description="Phospholipase D-like" evidence="1">
    <location>
        <begin position="17"/>
        <end position="129"/>
    </location>
</feature>